<name>A0A1B1V5Q1_9ABAC</name>
<protein>
    <submittedName>
        <fullName evidence="1">Uncharacterized protein</fullName>
    </submittedName>
</protein>
<organism evidence="1">
    <name type="scientific">Malacosoma sp. alphabaculovirus</name>
    <dbReference type="NCBI Taxonomy" id="1881632"/>
    <lineage>
        <taxon>Viruses</taxon>
        <taxon>Viruses incertae sedis</taxon>
        <taxon>Naldaviricetes</taxon>
        <taxon>Lefavirales</taxon>
        <taxon>Baculoviridae</taxon>
        <taxon>Alphabaculovirus</taxon>
    </lineage>
</organism>
<gene>
    <name evidence="1" type="primary">masp9.7</name>
</gene>
<proteinExistence type="predicted"/>
<sequence>MNRWAERKEAVYLAQTFEAIGHLSKAIECYTMAINFSSDRHHDDTEMYKQKIVDLRAKQRERLKRQQRTLNSFVLIR</sequence>
<accession>A0A1B1V5Q1</accession>
<reference evidence="1" key="1">
    <citation type="submission" date="2016-02" db="EMBL/GenBank/DDBJ databases">
        <authorList>
            <person name="Wen L."/>
            <person name="He K."/>
            <person name="Yang H."/>
        </authorList>
    </citation>
    <scope>NUCLEOTIDE SEQUENCE</scope>
    <source>
        <strain evidence="1">164</strain>
    </source>
</reference>
<evidence type="ECO:0000313" key="1">
    <source>
        <dbReference type="EMBL" id="ANW12324.1"/>
    </source>
</evidence>
<dbReference type="EMBL" id="KU696415">
    <property type="protein sequence ID" value="ANW12324.1"/>
    <property type="molecule type" value="Genomic_DNA"/>
</dbReference>